<dbReference type="SMR" id="A0A438GWD7"/>
<dbReference type="PROSITE" id="PS50985">
    <property type="entry name" value="GRAS"/>
    <property type="match status" value="1"/>
</dbReference>
<comment type="similarity">
    <text evidence="3">Belongs to the GRAS family.</text>
</comment>
<evidence type="ECO:0000256" key="2">
    <source>
        <dbReference type="ARBA" id="ARBA00023163"/>
    </source>
</evidence>
<feature type="short sequence motif" description="VHIID" evidence="3">
    <location>
        <begin position="263"/>
        <end position="267"/>
    </location>
</feature>
<dbReference type="Gramene" id="Vitis08g00620.t01">
    <property type="protein sequence ID" value="Vitis08g00620.t01.CDS"/>
    <property type="gene ID" value="Vitis08g00620"/>
</dbReference>
<accession>A0A438GWD7</accession>
<feature type="region of interest" description="SAW" evidence="3">
    <location>
        <begin position="462"/>
        <end position="535"/>
    </location>
</feature>
<sequence length="535" mass="61325">MMQPDELLQFPWPCFNDIDSCLDEIAVYGLGIDADMESGFSLFNTIKDSPDVEFIPYPPTTLSDEYMDFPIHIDEVQHTLPNDVYSLNLEEFETILSNDTEDTFGWLEERQKSYPSKQPSVEGDDNWSFSPSMKSADASMDVDSIEALLTLPTEDVEMDNELSIVHLVMAYGEAVEKGEAELAVVLMNRIQEKVSPAGEVVERLSYYLFQPTDKQTNYLRQESAKNFNVAFKAFYQIFPYGKFAHFAANSAILEAMPHDAETIHIVDFDMGEGLQWSSMIDAIGQHHQKTVRLTSIKRREEGYVCAASQWRFEETKRHLYNHARSVGLKLKVEEMELQGLMNEIKRTKKKGGRSEWLAFNCMMGLSHMGSTGRRRQAMEFMTVAKELTVHSKNNNRGIITFGDGDGWEKQKNTSSFRLFFNEYLIHYQALLESMEWTFPTHFAEARIAMECLFVAPHVSSLGWFQKWEEMKGGDSNVDSILGLEGWRVSQESLMEAKQMVREGESKYGVKIEGNNMNMMVLEWRGAPLVRVSAWR</sequence>
<comment type="caution">
    <text evidence="3">Lacks conserved residue(s) required for the propagation of feature annotation.</text>
</comment>
<dbReference type="Proteomes" id="UP000288805">
    <property type="component" value="Unassembled WGS sequence"/>
</dbReference>
<reference evidence="4 5" key="1">
    <citation type="journal article" date="2018" name="PLoS Genet.">
        <title>Population sequencing reveals clonal diversity and ancestral inbreeding in the grapevine cultivar Chardonnay.</title>
        <authorList>
            <person name="Roach M.J."/>
            <person name="Johnson D.L."/>
            <person name="Bohlmann J."/>
            <person name="van Vuuren H.J."/>
            <person name="Jones S.J."/>
            <person name="Pretorius I.S."/>
            <person name="Schmidt S.A."/>
            <person name="Borneman A.R."/>
        </authorList>
    </citation>
    <scope>NUCLEOTIDE SEQUENCE [LARGE SCALE GENOMIC DNA]</scope>
    <source>
        <strain evidence="5">cv. Chardonnay</strain>
        <tissue evidence="4">Leaf</tissue>
    </source>
</reference>
<evidence type="ECO:0000256" key="3">
    <source>
        <dbReference type="PROSITE-ProRule" id="PRU01191"/>
    </source>
</evidence>
<keyword evidence="1" id="KW-0805">Transcription regulation</keyword>
<dbReference type="InterPro" id="IPR005202">
    <property type="entry name" value="TF_GRAS"/>
</dbReference>
<name>A0A438GWD7_VITVI</name>
<evidence type="ECO:0000313" key="5">
    <source>
        <dbReference type="Proteomes" id="UP000288805"/>
    </source>
</evidence>
<evidence type="ECO:0000313" key="4">
    <source>
        <dbReference type="EMBL" id="RVW76505.1"/>
    </source>
</evidence>
<dbReference type="AlphaFoldDB" id="A0A438GWD7"/>
<proteinExistence type="inferred from homology"/>
<protein>
    <submittedName>
        <fullName evidence="4">Nodulation-signaling pathway 2 protein</fullName>
    </submittedName>
</protein>
<evidence type="ECO:0000256" key="1">
    <source>
        <dbReference type="ARBA" id="ARBA00023015"/>
    </source>
</evidence>
<dbReference type="OrthoDB" id="1935022at2759"/>
<keyword evidence="2" id="KW-0804">Transcription</keyword>
<gene>
    <name evidence="4" type="primary">NSP2_4</name>
    <name evidence="4" type="ORF">CK203_053347</name>
</gene>
<organism evidence="4 5">
    <name type="scientific">Vitis vinifera</name>
    <name type="common">Grape</name>
    <dbReference type="NCBI Taxonomy" id="29760"/>
    <lineage>
        <taxon>Eukaryota</taxon>
        <taxon>Viridiplantae</taxon>
        <taxon>Streptophyta</taxon>
        <taxon>Embryophyta</taxon>
        <taxon>Tracheophyta</taxon>
        <taxon>Spermatophyta</taxon>
        <taxon>Magnoliopsida</taxon>
        <taxon>eudicotyledons</taxon>
        <taxon>Gunneridae</taxon>
        <taxon>Pentapetalae</taxon>
        <taxon>rosids</taxon>
        <taxon>Vitales</taxon>
        <taxon>Vitaceae</taxon>
        <taxon>Viteae</taxon>
        <taxon>Vitis</taxon>
    </lineage>
</organism>
<comment type="caution">
    <text evidence="4">The sequence shown here is derived from an EMBL/GenBank/DDBJ whole genome shotgun (WGS) entry which is preliminary data.</text>
</comment>
<dbReference type="EMBL" id="QGNW01000328">
    <property type="protein sequence ID" value="RVW76505.1"/>
    <property type="molecule type" value="Genomic_DNA"/>
</dbReference>
<dbReference type="Pfam" id="PF03514">
    <property type="entry name" value="GRAS"/>
    <property type="match status" value="1"/>
</dbReference>
<dbReference type="PANTHER" id="PTHR31636">
    <property type="entry name" value="OSJNBA0084A10.13 PROTEIN-RELATED"/>
    <property type="match status" value="1"/>
</dbReference>